<accession>A0ABM7NYE6</accession>
<organism evidence="1 2">
    <name type="scientific">Prevotella herbatica</name>
    <dbReference type="NCBI Taxonomy" id="2801997"/>
    <lineage>
        <taxon>Bacteria</taxon>
        <taxon>Pseudomonadati</taxon>
        <taxon>Bacteroidota</taxon>
        <taxon>Bacteroidia</taxon>
        <taxon>Bacteroidales</taxon>
        <taxon>Prevotellaceae</taxon>
        <taxon>Prevotella</taxon>
    </lineage>
</organism>
<proteinExistence type="predicted"/>
<dbReference type="Proteomes" id="UP001319045">
    <property type="component" value="Chromosome"/>
</dbReference>
<protein>
    <submittedName>
        <fullName evidence="1">Uncharacterized protein</fullName>
    </submittedName>
</protein>
<evidence type="ECO:0000313" key="2">
    <source>
        <dbReference type="Proteomes" id="UP001319045"/>
    </source>
</evidence>
<reference evidence="1 2" key="1">
    <citation type="journal article" date="2022" name="Int. J. Syst. Evol. Microbiol.">
        <title>Prevotella herbatica sp. nov., a plant polysaccharide-decomposing anaerobic bacterium isolated from a methanogenic reactor.</title>
        <authorList>
            <person name="Uek A."/>
            <person name="Tonouchi A."/>
            <person name="Kaku N."/>
            <person name="Ueki K."/>
        </authorList>
    </citation>
    <scope>NUCLEOTIDE SEQUENCE [LARGE SCALE GENOMIC DNA]</scope>
    <source>
        <strain evidence="1 2">WR041</strain>
    </source>
</reference>
<evidence type="ECO:0000313" key="1">
    <source>
        <dbReference type="EMBL" id="BCS85433.1"/>
    </source>
</evidence>
<name>A0ABM7NYE6_9BACT</name>
<dbReference type="EMBL" id="AP024484">
    <property type="protein sequence ID" value="BCS85433.1"/>
    <property type="molecule type" value="Genomic_DNA"/>
</dbReference>
<keyword evidence="2" id="KW-1185">Reference proteome</keyword>
<gene>
    <name evidence="1" type="ORF">prwr041_13260</name>
</gene>
<dbReference type="InterPro" id="IPR035451">
    <property type="entry name" value="Ada-like_dom_sf"/>
</dbReference>
<sequence length="83" mass="9704">MAIFAIAQTVYITKTGSKYHSDGCRYLSRSCIPINLSEAKFEGYDPCSVCDPPTYVYKRHVTHSKKRHEVYKRHHHKSVKKKF</sequence>
<dbReference type="SUPFAM" id="SSF57884">
    <property type="entry name" value="Ada DNA repair protein, N-terminal domain (N-Ada 10)"/>
    <property type="match status" value="1"/>
</dbReference>